<name>A0A4Q1C4M2_9BACT</name>
<dbReference type="PANTHER" id="PTHR35337:SF1">
    <property type="entry name" value="SLR1478 PROTEIN"/>
    <property type="match status" value="1"/>
</dbReference>
<proteinExistence type="predicted"/>
<dbReference type="RefSeq" id="WP_129048911.1">
    <property type="nucleotide sequence ID" value="NZ_SDHX01000002.1"/>
</dbReference>
<dbReference type="Proteomes" id="UP000290218">
    <property type="component" value="Unassembled WGS sequence"/>
</dbReference>
<organism evidence="2 3">
    <name type="scientific">Oleiharenicola lentus</name>
    <dbReference type="NCBI Taxonomy" id="2508720"/>
    <lineage>
        <taxon>Bacteria</taxon>
        <taxon>Pseudomonadati</taxon>
        <taxon>Verrucomicrobiota</taxon>
        <taxon>Opitutia</taxon>
        <taxon>Opitutales</taxon>
        <taxon>Opitutaceae</taxon>
        <taxon>Oleiharenicola</taxon>
    </lineage>
</organism>
<keyword evidence="1" id="KW-1133">Transmembrane helix</keyword>
<dbReference type="PANTHER" id="PTHR35337">
    <property type="entry name" value="SLR1478 PROTEIN"/>
    <property type="match status" value="1"/>
</dbReference>
<dbReference type="AlphaFoldDB" id="A0A4Q1C4M2"/>
<accession>A0A4Q1C4M2</accession>
<keyword evidence="3" id="KW-1185">Reference proteome</keyword>
<feature type="transmembrane region" description="Helical" evidence="1">
    <location>
        <begin position="305"/>
        <end position="326"/>
    </location>
</feature>
<protein>
    <submittedName>
        <fullName evidence="2">Stage II sporulation protein M</fullName>
    </submittedName>
</protein>
<keyword evidence="1" id="KW-0812">Transmembrane</keyword>
<keyword evidence="1" id="KW-0472">Membrane</keyword>
<dbReference type="Pfam" id="PF01944">
    <property type="entry name" value="SpoIIM"/>
    <property type="match status" value="1"/>
</dbReference>
<comment type="caution">
    <text evidence="2">The sequence shown here is derived from an EMBL/GenBank/DDBJ whole genome shotgun (WGS) entry which is preliminary data.</text>
</comment>
<feature type="transmembrane region" description="Helical" evidence="1">
    <location>
        <begin position="183"/>
        <end position="204"/>
    </location>
</feature>
<feature type="transmembrane region" description="Helical" evidence="1">
    <location>
        <begin position="237"/>
        <end position="255"/>
    </location>
</feature>
<dbReference type="InterPro" id="IPR002798">
    <property type="entry name" value="SpoIIM-like"/>
</dbReference>
<evidence type="ECO:0000313" key="3">
    <source>
        <dbReference type="Proteomes" id="UP000290218"/>
    </source>
</evidence>
<feature type="transmembrane region" description="Helical" evidence="1">
    <location>
        <begin position="267"/>
        <end position="290"/>
    </location>
</feature>
<feature type="transmembrane region" description="Helical" evidence="1">
    <location>
        <begin position="111"/>
        <end position="132"/>
    </location>
</feature>
<reference evidence="2 3" key="1">
    <citation type="submission" date="2019-01" db="EMBL/GenBank/DDBJ databases">
        <title>Lacunisphaera sp. strain TWA-58.</title>
        <authorList>
            <person name="Chen W.-M."/>
        </authorList>
    </citation>
    <scope>NUCLEOTIDE SEQUENCE [LARGE SCALE GENOMIC DNA]</scope>
    <source>
        <strain evidence="2 3">TWA-58</strain>
    </source>
</reference>
<dbReference type="OrthoDB" id="9800053at2"/>
<evidence type="ECO:0000256" key="1">
    <source>
        <dbReference type="SAM" id="Phobius"/>
    </source>
</evidence>
<sequence length="337" mass="37062">MIINLEKFAAAEEPHWRRMEEILQKRQRDPWAVLTLEQARELDYLYRRVAADLARVTASAAEPELRQRLERLVARAYAEIHGTRGAGTVRFHPWHWLTTVLPQTFRRQWRAAALTVIVTILGMIFGGFAVAVDPEAKHAIMPFPHLLGDPSERVAEEEAAMSDRLQGHKAGFAGQLMTHNTKVTLFALALGMTWGVGTIILLFYNGVILGAVAVDYMLAGETTFLFGWLLPHGVIEIPAIFVGAQAGLVLARAVVSRADGRALGVRLRAVVDDVATLAGAAALMLVWAGFVESYLSQYHEPAIPYWAKILFGCLEGALLVCYLGLAGRKRTASGGRI</sequence>
<feature type="transmembrane region" description="Helical" evidence="1">
    <location>
        <begin position="211"/>
        <end position="231"/>
    </location>
</feature>
<evidence type="ECO:0000313" key="2">
    <source>
        <dbReference type="EMBL" id="RXK53321.1"/>
    </source>
</evidence>
<dbReference type="EMBL" id="SDHX01000002">
    <property type="protein sequence ID" value="RXK53321.1"/>
    <property type="molecule type" value="Genomic_DNA"/>
</dbReference>
<gene>
    <name evidence="2" type="ORF">ESB00_16625</name>
</gene>